<dbReference type="Proteomes" id="UP000799324">
    <property type="component" value="Unassembled WGS sequence"/>
</dbReference>
<evidence type="ECO:0000256" key="3">
    <source>
        <dbReference type="ARBA" id="ARBA00004721"/>
    </source>
</evidence>
<comment type="cofactor">
    <cofactor evidence="1">
        <name>Mg(2+)</name>
        <dbReference type="ChEBI" id="CHEBI:18420"/>
    </cofactor>
</comment>
<name>A0A6A6SIG0_9PLEO</name>
<feature type="transmembrane region" description="Helical" evidence="9">
    <location>
        <begin position="180"/>
        <end position="201"/>
    </location>
</feature>
<dbReference type="InterPro" id="IPR000537">
    <property type="entry name" value="UbiA_prenyltransferase"/>
</dbReference>
<evidence type="ECO:0000256" key="9">
    <source>
        <dbReference type="SAM" id="Phobius"/>
    </source>
</evidence>
<dbReference type="AlphaFoldDB" id="A0A6A6SIG0"/>
<dbReference type="OrthoDB" id="18170at2759"/>
<keyword evidence="5" id="KW-0808">Transferase</keyword>
<sequence length="348" mass="38250">MAPRLSNIFARAPKDEVVFDKVSSPSSQNGGSLTSSWITILPKTWIPYVELARLSPPAAPFLIYFPHLFGTLHAANVQPSSISNLLRSCVLLLWASLFFSNAAHAWNDLVDAPIDRKVSRTKNRPIASGIISSRAAIIFMVSQSLIAASFLLLSSVSTAMATLPTILGTIYYPWAKLHTHFPQVILGFCLAWGVMVGSRFAGLRQPWNDQAGLCLVFASSCWTIIYDTIYAHQDVAEDIHLGVKSLAVLFGGHVKPLLWVVLFMMGVSLTLYGQLIEVTIGYYVITLGGCIFSLGSMIFNVRLSDKASCWKWFSTGFWITGTSITLGLLSHYVQVRSGYREGLSECCL</sequence>
<feature type="transmembrane region" description="Helical" evidence="9">
    <location>
        <begin position="253"/>
        <end position="273"/>
    </location>
</feature>
<protein>
    <submittedName>
        <fullName evidence="10">UbiA-domain-containing protein</fullName>
    </submittedName>
</protein>
<gene>
    <name evidence="10" type="ORF">K491DRAFT_671800</name>
</gene>
<dbReference type="Gene3D" id="1.10.357.140">
    <property type="entry name" value="UbiA prenyltransferase"/>
    <property type="match status" value="1"/>
</dbReference>
<evidence type="ECO:0000313" key="11">
    <source>
        <dbReference type="Proteomes" id="UP000799324"/>
    </source>
</evidence>
<evidence type="ECO:0000256" key="7">
    <source>
        <dbReference type="ARBA" id="ARBA00022989"/>
    </source>
</evidence>
<evidence type="ECO:0000313" key="10">
    <source>
        <dbReference type="EMBL" id="KAF2647655.1"/>
    </source>
</evidence>
<dbReference type="PROSITE" id="PS00943">
    <property type="entry name" value="UBIA"/>
    <property type="match status" value="1"/>
</dbReference>
<dbReference type="InterPro" id="IPR039653">
    <property type="entry name" value="Prenyltransferase"/>
</dbReference>
<dbReference type="InterPro" id="IPR044878">
    <property type="entry name" value="UbiA_sf"/>
</dbReference>
<comment type="pathway">
    <text evidence="3">Secondary metabolite biosynthesis; terpenoid biosynthesis.</text>
</comment>
<dbReference type="InterPro" id="IPR030470">
    <property type="entry name" value="UbiA_prenylTrfase_CS"/>
</dbReference>
<evidence type="ECO:0000256" key="1">
    <source>
        <dbReference type="ARBA" id="ARBA00001946"/>
    </source>
</evidence>
<feature type="transmembrane region" description="Helical" evidence="9">
    <location>
        <begin position="280"/>
        <end position="300"/>
    </location>
</feature>
<dbReference type="GO" id="GO:0005743">
    <property type="term" value="C:mitochondrial inner membrane"/>
    <property type="evidence" value="ECO:0007669"/>
    <property type="project" value="TreeGrafter"/>
</dbReference>
<dbReference type="CDD" id="cd13959">
    <property type="entry name" value="PT_UbiA_COQ2"/>
    <property type="match status" value="1"/>
</dbReference>
<keyword evidence="11" id="KW-1185">Reference proteome</keyword>
<evidence type="ECO:0000256" key="8">
    <source>
        <dbReference type="ARBA" id="ARBA00023136"/>
    </source>
</evidence>
<dbReference type="GO" id="GO:0008412">
    <property type="term" value="F:4-hydroxybenzoate polyprenyltransferase activity"/>
    <property type="evidence" value="ECO:0007669"/>
    <property type="project" value="TreeGrafter"/>
</dbReference>
<comment type="subcellular location">
    <subcellularLocation>
        <location evidence="2">Membrane</location>
        <topology evidence="2">Multi-pass membrane protein</topology>
    </subcellularLocation>
</comment>
<keyword evidence="7 9" id="KW-1133">Transmembrane helix</keyword>
<dbReference type="FunFam" id="1.10.357.140:FF:000008">
    <property type="entry name" value="4-hydroxybenzoate octaprenyltransferase"/>
    <property type="match status" value="1"/>
</dbReference>
<evidence type="ECO:0000256" key="5">
    <source>
        <dbReference type="ARBA" id="ARBA00022679"/>
    </source>
</evidence>
<accession>A0A6A6SIG0</accession>
<dbReference type="Pfam" id="PF01040">
    <property type="entry name" value="UbiA"/>
    <property type="match status" value="1"/>
</dbReference>
<proteinExistence type="inferred from homology"/>
<dbReference type="GO" id="GO:0016114">
    <property type="term" value="P:terpenoid biosynthetic process"/>
    <property type="evidence" value="ECO:0007669"/>
    <property type="project" value="UniProtKB-UniPathway"/>
</dbReference>
<dbReference type="GO" id="GO:0006744">
    <property type="term" value="P:ubiquinone biosynthetic process"/>
    <property type="evidence" value="ECO:0007669"/>
    <property type="project" value="TreeGrafter"/>
</dbReference>
<feature type="transmembrane region" description="Helical" evidence="9">
    <location>
        <begin position="213"/>
        <end position="233"/>
    </location>
</feature>
<evidence type="ECO:0000256" key="2">
    <source>
        <dbReference type="ARBA" id="ARBA00004141"/>
    </source>
</evidence>
<keyword evidence="8 9" id="KW-0472">Membrane</keyword>
<dbReference type="UniPathway" id="UPA00213"/>
<evidence type="ECO:0000256" key="4">
    <source>
        <dbReference type="ARBA" id="ARBA00005985"/>
    </source>
</evidence>
<dbReference type="Gene3D" id="1.20.120.1780">
    <property type="entry name" value="UbiA prenyltransferase"/>
    <property type="match status" value="1"/>
</dbReference>
<dbReference type="PANTHER" id="PTHR11048:SF39">
    <property type="entry name" value="POLYPRENYL TRANSFERASE AUSN"/>
    <property type="match status" value="1"/>
</dbReference>
<feature type="transmembrane region" description="Helical" evidence="9">
    <location>
        <begin position="312"/>
        <end position="333"/>
    </location>
</feature>
<dbReference type="FunFam" id="1.20.120.1780:FF:000001">
    <property type="entry name" value="4-hydroxybenzoate octaprenyltransferase"/>
    <property type="match status" value="1"/>
</dbReference>
<comment type="similarity">
    <text evidence="4">Belongs to the UbiA prenyltransferase family.</text>
</comment>
<feature type="transmembrane region" description="Helical" evidence="9">
    <location>
        <begin position="150"/>
        <end position="174"/>
    </location>
</feature>
<reference evidence="10" key="1">
    <citation type="journal article" date="2020" name="Stud. Mycol.">
        <title>101 Dothideomycetes genomes: a test case for predicting lifestyles and emergence of pathogens.</title>
        <authorList>
            <person name="Haridas S."/>
            <person name="Albert R."/>
            <person name="Binder M."/>
            <person name="Bloem J."/>
            <person name="Labutti K."/>
            <person name="Salamov A."/>
            <person name="Andreopoulos B."/>
            <person name="Baker S."/>
            <person name="Barry K."/>
            <person name="Bills G."/>
            <person name="Bluhm B."/>
            <person name="Cannon C."/>
            <person name="Castanera R."/>
            <person name="Culley D."/>
            <person name="Daum C."/>
            <person name="Ezra D."/>
            <person name="Gonzalez J."/>
            <person name="Henrissat B."/>
            <person name="Kuo A."/>
            <person name="Liang C."/>
            <person name="Lipzen A."/>
            <person name="Lutzoni F."/>
            <person name="Magnuson J."/>
            <person name="Mondo S."/>
            <person name="Nolan M."/>
            <person name="Ohm R."/>
            <person name="Pangilinan J."/>
            <person name="Park H.-J."/>
            <person name="Ramirez L."/>
            <person name="Alfaro M."/>
            <person name="Sun H."/>
            <person name="Tritt A."/>
            <person name="Yoshinaga Y."/>
            <person name="Zwiers L.-H."/>
            <person name="Turgeon B."/>
            <person name="Goodwin S."/>
            <person name="Spatafora J."/>
            <person name="Crous P."/>
            <person name="Grigoriev I."/>
        </authorList>
    </citation>
    <scope>NUCLEOTIDE SEQUENCE</scope>
    <source>
        <strain evidence="10">CBS 122681</strain>
    </source>
</reference>
<dbReference type="PANTHER" id="PTHR11048">
    <property type="entry name" value="PRENYLTRANSFERASES"/>
    <property type="match status" value="1"/>
</dbReference>
<keyword evidence="6 9" id="KW-0812">Transmembrane</keyword>
<evidence type="ECO:0000256" key="6">
    <source>
        <dbReference type="ARBA" id="ARBA00022692"/>
    </source>
</evidence>
<dbReference type="EMBL" id="MU004594">
    <property type="protein sequence ID" value="KAF2647655.1"/>
    <property type="molecule type" value="Genomic_DNA"/>
</dbReference>
<organism evidence="10 11">
    <name type="scientific">Lophiostoma macrostomum CBS 122681</name>
    <dbReference type="NCBI Taxonomy" id="1314788"/>
    <lineage>
        <taxon>Eukaryota</taxon>
        <taxon>Fungi</taxon>
        <taxon>Dikarya</taxon>
        <taxon>Ascomycota</taxon>
        <taxon>Pezizomycotina</taxon>
        <taxon>Dothideomycetes</taxon>
        <taxon>Pleosporomycetidae</taxon>
        <taxon>Pleosporales</taxon>
        <taxon>Lophiostomataceae</taxon>
        <taxon>Lophiostoma</taxon>
    </lineage>
</organism>